<feature type="domain" description="RNA polymerase sigma-70 region 2" evidence="7">
    <location>
        <begin position="18"/>
        <end position="82"/>
    </location>
</feature>
<evidence type="ECO:0000259" key="7">
    <source>
        <dbReference type="Pfam" id="PF04542"/>
    </source>
</evidence>
<dbReference type="EMBL" id="CP001965">
    <property type="protein sequence ID" value="ADE11935.1"/>
    <property type="molecule type" value="Genomic_DNA"/>
</dbReference>
<dbReference type="InterPro" id="IPR014284">
    <property type="entry name" value="RNA_pol_sigma-70_dom"/>
</dbReference>
<dbReference type="SUPFAM" id="SSF88946">
    <property type="entry name" value="Sigma2 domain of RNA polymerase sigma factors"/>
    <property type="match status" value="1"/>
</dbReference>
<evidence type="ECO:0000259" key="8">
    <source>
        <dbReference type="Pfam" id="PF08281"/>
    </source>
</evidence>
<dbReference type="GO" id="GO:0016987">
    <property type="term" value="F:sigma factor activity"/>
    <property type="evidence" value="ECO:0007669"/>
    <property type="project" value="UniProtKB-KW"/>
</dbReference>
<evidence type="ECO:0000313" key="9">
    <source>
        <dbReference type="EMBL" id="ADE11935.1"/>
    </source>
</evidence>
<dbReference type="OrthoDB" id="9797134at2"/>
<dbReference type="Gene3D" id="1.10.10.10">
    <property type="entry name" value="Winged helix-like DNA-binding domain superfamily/Winged helix DNA-binding domain"/>
    <property type="match status" value="1"/>
</dbReference>
<evidence type="ECO:0000256" key="3">
    <source>
        <dbReference type="ARBA" id="ARBA00023082"/>
    </source>
</evidence>
<dbReference type="RefSeq" id="WP_013029833.1">
    <property type="nucleotide sequence ID" value="NC_013959.1"/>
</dbReference>
<dbReference type="AlphaFoldDB" id="D5CSJ9"/>
<dbReference type="PANTHER" id="PTHR43133">
    <property type="entry name" value="RNA POLYMERASE ECF-TYPE SIGMA FACTO"/>
    <property type="match status" value="1"/>
</dbReference>
<dbReference type="InterPro" id="IPR036388">
    <property type="entry name" value="WH-like_DNA-bd_sf"/>
</dbReference>
<evidence type="ECO:0000256" key="4">
    <source>
        <dbReference type="ARBA" id="ARBA00023125"/>
    </source>
</evidence>
<comment type="similarity">
    <text evidence="1 6">Belongs to the sigma-70 factor family. ECF subfamily.</text>
</comment>
<evidence type="ECO:0000313" key="10">
    <source>
        <dbReference type="Proteomes" id="UP000001625"/>
    </source>
</evidence>
<evidence type="ECO:0000256" key="2">
    <source>
        <dbReference type="ARBA" id="ARBA00023015"/>
    </source>
</evidence>
<organism evidence="9 10">
    <name type="scientific">Sideroxydans lithotrophicus (strain ES-1)</name>
    <dbReference type="NCBI Taxonomy" id="580332"/>
    <lineage>
        <taxon>Bacteria</taxon>
        <taxon>Pseudomonadati</taxon>
        <taxon>Pseudomonadota</taxon>
        <taxon>Betaproteobacteria</taxon>
        <taxon>Nitrosomonadales</taxon>
        <taxon>Gallionellaceae</taxon>
        <taxon>Sideroxydans</taxon>
    </lineage>
</organism>
<gene>
    <name evidence="9" type="ordered locus">Slit_1702</name>
</gene>
<dbReference type="HOGENOM" id="CLU_047691_1_4_4"/>
<dbReference type="PROSITE" id="PS01063">
    <property type="entry name" value="SIGMA70_ECF"/>
    <property type="match status" value="1"/>
</dbReference>
<dbReference type="GO" id="GO:0003677">
    <property type="term" value="F:DNA binding"/>
    <property type="evidence" value="ECO:0007669"/>
    <property type="project" value="UniProtKB-KW"/>
</dbReference>
<evidence type="ECO:0000256" key="1">
    <source>
        <dbReference type="ARBA" id="ARBA00010641"/>
    </source>
</evidence>
<keyword evidence="4 6" id="KW-0238">DNA-binding</keyword>
<sequence length="186" mass="21545">MKIFSLFCGVDAFQQQLEQIRPKLYRVAFSWSHNAALADDLVQETMIKALKNAAQLRDPALMNSWLFSILANCWRDHFRQHRDMDDIEELEDHRCIHETTPEDEHAQTQIVDRVRNAVAMLPMGQRQVLTLVDLEDFPYIEVAAILSIPIGTVMSRLCRARQSLKILLKELAPQQTARVSHIRRVI</sequence>
<keyword evidence="3 6" id="KW-0731">Sigma factor</keyword>
<keyword evidence="10" id="KW-1185">Reference proteome</keyword>
<dbReference type="Gene3D" id="1.10.1740.10">
    <property type="match status" value="1"/>
</dbReference>
<reference evidence="9 10" key="1">
    <citation type="submission" date="2010-03" db="EMBL/GenBank/DDBJ databases">
        <title>Complete sequence of Sideroxydans lithotrophicus ES-1.</title>
        <authorList>
            <consortium name="US DOE Joint Genome Institute"/>
            <person name="Lucas S."/>
            <person name="Copeland A."/>
            <person name="Lapidus A."/>
            <person name="Cheng J.-F."/>
            <person name="Bruce D."/>
            <person name="Goodwin L."/>
            <person name="Pitluck S."/>
            <person name="Munk A.C."/>
            <person name="Detter J.C."/>
            <person name="Han C."/>
            <person name="Tapia R."/>
            <person name="Larimer F."/>
            <person name="Land M."/>
            <person name="Hauser L."/>
            <person name="Kyrpides N."/>
            <person name="Ivanova N."/>
            <person name="Emerson D."/>
            <person name="Woyke T."/>
        </authorList>
    </citation>
    <scope>NUCLEOTIDE SEQUENCE [LARGE SCALE GENOMIC DNA]</scope>
    <source>
        <strain evidence="9 10">ES-1</strain>
    </source>
</reference>
<keyword evidence="2 6" id="KW-0805">Transcription regulation</keyword>
<dbReference type="Proteomes" id="UP000001625">
    <property type="component" value="Chromosome"/>
</dbReference>
<dbReference type="InterPro" id="IPR013324">
    <property type="entry name" value="RNA_pol_sigma_r3/r4-like"/>
</dbReference>
<protein>
    <recommendedName>
        <fullName evidence="6">RNA polymerase sigma factor</fullName>
    </recommendedName>
</protein>
<dbReference type="CDD" id="cd06171">
    <property type="entry name" value="Sigma70_r4"/>
    <property type="match status" value="1"/>
</dbReference>
<dbReference type="Pfam" id="PF04542">
    <property type="entry name" value="Sigma70_r2"/>
    <property type="match status" value="1"/>
</dbReference>
<keyword evidence="5 6" id="KW-0804">Transcription</keyword>
<dbReference type="InterPro" id="IPR013249">
    <property type="entry name" value="RNA_pol_sigma70_r4_t2"/>
</dbReference>
<dbReference type="Pfam" id="PF08281">
    <property type="entry name" value="Sigma70_r4_2"/>
    <property type="match status" value="1"/>
</dbReference>
<dbReference type="InterPro" id="IPR013325">
    <property type="entry name" value="RNA_pol_sigma_r2"/>
</dbReference>
<proteinExistence type="inferred from homology"/>
<dbReference type="eggNOG" id="COG1595">
    <property type="taxonomic scope" value="Bacteria"/>
</dbReference>
<dbReference type="GO" id="GO:0006352">
    <property type="term" value="P:DNA-templated transcription initiation"/>
    <property type="evidence" value="ECO:0007669"/>
    <property type="project" value="InterPro"/>
</dbReference>
<evidence type="ECO:0000256" key="6">
    <source>
        <dbReference type="RuleBase" id="RU000716"/>
    </source>
</evidence>
<dbReference type="InterPro" id="IPR007627">
    <property type="entry name" value="RNA_pol_sigma70_r2"/>
</dbReference>
<dbReference type="InterPro" id="IPR039425">
    <property type="entry name" value="RNA_pol_sigma-70-like"/>
</dbReference>
<name>D5CSJ9_SIDLE</name>
<evidence type="ECO:0000256" key="5">
    <source>
        <dbReference type="ARBA" id="ARBA00023163"/>
    </source>
</evidence>
<dbReference type="SUPFAM" id="SSF88659">
    <property type="entry name" value="Sigma3 and sigma4 domains of RNA polymerase sigma factors"/>
    <property type="match status" value="1"/>
</dbReference>
<dbReference type="InterPro" id="IPR000838">
    <property type="entry name" value="RNA_pol_sigma70_ECF_CS"/>
</dbReference>
<accession>D5CSJ9</accession>
<dbReference type="PANTHER" id="PTHR43133:SF25">
    <property type="entry name" value="RNA POLYMERASE SIGMA FACTOR RFAY-RELATED"/>
    <property type="match status" value="1"/>
</dbReference>
<dbReference type="NCBIfam" id="TIGR02937">
    <property type="entry name" value="sigma70-ECF"/>
    <property type="match status" value="1"/>
</dbReference>
<feature type="domain" description="RNA polymerase sigma factor 70 region 4 type 2" evidence="8">
    <location>
        <begin position="113"/>
        <end position="164"/>
    </location>
</feature>
<dbReference type="KEGG" id="slt:Slit_1702"/>
<dbReference type="STRING" id="580332.Slit_1702"/>